<keyword evidence="2" id="KW-0812">Transmembrane</keyword>
<feature type="compositionally biased region" description="Polar residues" evidence="1">
    <location>
        <begin position="1"/>
        <end position="15"/>
    </location>
</feature>
<dbReference type="EMBL" id="CAJHNH020000204">
    <property type="protein sequence ID" value="CAG5116053.1"/>
    <property type="molecule type" value="Genomic_DNA"/>
</dbReference>
<evidence type="ECO:0000256" key="1">
    <source>
        <dbReference type="SAM" id="MobiDB-lite"/>
    </source>
</evidence>
<name>A0A8S3YFR3_9EUPU</name>
<dbReference type="PROSITE" id="PS50202">
    <property type="entry name" value="MSP"/>
    <property type="match status" value="1"/>
</dbReference>
<reference evidence="4" key="1">
    <citation type="submission" date="2021-04" db="EMBL/GenBank/DDBJ databases">
        <authorList>
            <consortium name="Molecular Ecology Group"/>
        </authorList>
    </citation>
    <scope>NUCLEOTIDE SEQUENCE</scope>
</reference>
<dbReference type="Pfam" id="PF00635">
    <property type="entry name" value="Motile_Sperm"/>
    <property type="match status" value="1"/>
</dbReference>
<dbReference type="AlphaFoldDB" id="A0A8S3YFR3"/>
<keyword evidence="5" id="KW-1185">Reference proteome</keyword>
<dbReference type="Gene3D" id="2.60.40.10">
    <property type="entry name" value="Immunoglobulins"/>
    <property type="match status" value="1"/>
</dbReference>
<dbReference type="Proteomes" id="UP000678393">
    <property type="component" value="Unassembled WGS sequence"/>
</dbReference>
<protein>
    <recommendedName>
        <fullName evidence="3">MSP domain-containing protein</fullName>
    </recommendedName>
</protein>
<evidence type="ECO:0000313" key="5">
    <source>
        <dbReference type="Proteomes" id="UP000678393"/>
    </source>
</evidence>
<organism evidence="4 5">
    <name type="scientific">Candidula unifasciata</name>
    <dbReference type="NCBI Taxonomy" id="100452"/>
    <lineage>
        <taxon>Eukaryota</taxon>
        <taxon>Metazoa</taxon>
        <taxon>Spiralia</taxon>
        <taxon>Lophotrochozoa</taxon>
        <taxon>Mollusca</taxon>
        <taxon>Gastropoda</taxon>
        <taxon>Heterobranchia</taxon>
        <taxon>Euthyneura</taxon>
        <taxon>Panpulmonata</taxon>
        <taxon>Eupulmonata</taxon>
        <taxon>Stylommatophora</taxon>
        <taxon>Helicina</taxon>
        <taxon>Helicoidea</taxon>
        <taxon>Geomitridae</taxon>
        <taxon>Candidula</taxon>
    </lineage>
</organism>
<dbReference type="GO" id="GO:0012505">
    <property type="term" value="C:endomembrane system"/>
    <property type="evidence" value="ECO:0007669"/>
    <property type="project" value="TreeGrafter"/>
</dbReference>
<feature type="compositionally biased region" description="Low complexity" evidence="1">
    <location>
        <begin position="30"/>
        <end position="42"/>
    </location>
</feature>
<sequence length="298" mass="33228">MMTSESLASQASNMKSDAKVHFHEAEEHSSNSPSPAASPSGSDTESPPRHKTLASLLRRSHSHNGHTRHDMSNNAADKRVRSDSSGSSSTFVGPLLTVSPADELVFESGDSADPFDIITLTNTMPYPVAFKVKTTAPEKFRVRPSSGLIKPQKTEEVHVYLISEPTENINKEKFLIMAVNTKGDCVDTNQLFRDSPKELIMQHKLRCSCAAQIHSLEKNINSSTDVAAVQQQRLVEQIEAQTRHIHRQLKLLLLIQFLTAFFLLLFVLSYSCFGEDVFTRFLALPFDFCHTSHGRRCT</sequence>
<feature type="compositionally biased region" description="Basic and acidic residues" evidence="1">
    <location>
        <begin position="67"/>
        <end position="82"/>
    </location>
</feature>
<dbReference type="SUPFAM" id="SSF49354">
    <property type="entry name" value="PapD-like"/>
    <property type="match status" value="1"/>
</dbReference>
<feature type="transmembrane region" description="Helical" evidence="2">
    <location>
        <begin position="251"/>
        <end position="270"/>
    </location>
</feature>
<evidence type="ECO:0000256" key="2">
    <source>
        <dbReference type="SAM" id="Phobius"/>
    </source>
</evidence>
<dbReference type="InterPro" id="IPR000535">
    <property type="entry name" value="MSP_dom"/>
</dbReference>
<dbReference type="InterPro" id="IPR008962">
    <property type="entry name" value="PapD-like_sf"/>
</dbReference>
<dbReference type="OrthoDB" id="75724at2759"/>
<feature type="domain" description="MSP" evidence="3">
    <location>
        <begin position="95"/>
        <end position="210"/>
    </location>
</feature>
<feature type="region of interest" description="Disordered" evidence="1">
    <location>
        <begin position="1"/>
        <end position="93"/>
    </location>
</feature>
<accession>A0A8S3YFR3</accession>
<evidence type="ECO:0000259" key="3">
    <source>
        <dbReference type="PROSITE" id="PS50202"/>
    </source>
</evidence>
<evidence type="ECO:0000313" key="4">
    <source>
        <dbReference type="EMBL" id="CAG5116053.1"/>
    </source>
</evidence>
<dbReference type="PANTHER" id="PTHR46384:SF1">
    <property type="entry name" value="MOTILE SPERM DOMAIN-CONTAINING PROTEIN 2"/>
    <property type="match status" value="1"/>
</dbReference>
<comment type="caution">
    <text evidence="4">The sequence shown here is derived from an EMBL/GenBank/DDBJ whole genome shotgun (WGS) entry which is preliminary data.</text>
</comment>
<gene>
    <name evidence="4" type="ORF">CUNI_LOCUS1611</name>
</gene>
<feature type="compositionally biased region" description="Basic and acidic residues" evidence="1">
    <location>
        <begin position="16"/>
        <end position="29"/>
    </location>
</feature>
<keyword evidence="2" id="KW-0472">Membrane</keyword>
<dbReference type="InterPro" id="IPR053012">
    <property type="entry name" value="ER-organelle_contact"/>
</dbReference>
<dbReference type="GO" id="GO:0140284">
    <property type="term" value="C:endoplasmic reticulum-endosome membrane contact site"/>
    <property type="evidence" value="ECO:0007669"/>
    <property type="project" value="TreeGrafter"/>
</dbReference>
<dbReference type="PANTHER" id="PTHR46384">
    <property type="entry name" value="MOTILE SPERM DOMAIN-CONTAINING PROTEIN 2"/>
    <property type="match status" value="1"/>
</dbReference>
<dbReference type="InterPro" id="IPR013783">
    <property type="entry name" value="Ig-like_fold"/>
</dbReference>
<keyword evidence="2" id="KW-1133">Transmembrane helix</keyword>
<proteinExistence type="predicted"/>